<name>A0ABX8I4H2_9ASCO</name>
<evidence type="ECO:0000313" key="7">
    <source>
        <dbReference type="Proteomes" id="UP000825434"/>
    </source>
</evidence>
<dbReference type="InterPro" id="IPR032914">
    <property type="entry name" value="Vam6/VPS39/TRAP1"/>
</dbReference>
<reference evidence="6 7" key="1">
    <citation type="submission" date="2021-06" db="EMBL/GenBank/DDBJ databases">
        <title>Candida outbreak in Lebanon.</title>
        <authorList>
            <person name="Finianos M."/>
        </authorList>
    </citation>
    <scope>NUCLEOTIDE SEQUENCE [LARGE SCALE GENOMIC DNA]</scope>
    <source>
        <strain evidence="6">CA3LBN</strain>
    </source>
</reference>
<evidence type="ECO:0000256" key="2">
    <source>
        <dbReference type="ARBA" id="ARBA00022448"/>
    </source>
</evidence>
<gene>
    <name evidence="6" type="ORF">CA3LBN_002451</name>
</gene>
<evidence type="ECO:0000259" key="5">
    <source>
        <dbReference type="PROSITE" id="PS50219"/>
    </source>
</evidence>
<keyword evidence="4" id="KW-0653">Protein transport</keyword>
<dbReference type="PROSITE" id="PS50219">
    <property type="entry name" value="CNH"/>
    <property type="match status" value="1"/>
</dbReference>
<dbReference type="Proteomes" id="UP000825434">
    <property type="component" value="Chromosome 2"/>
</dbReference>
<accession>A0ABX8I4H2</accession>
<evidence type="ECO:0000313" key="6">
    <source>
        <dbReference type="EMBL" id="QWU88186.1"/>
    </source>
</evidence>
<dbReference type="PANTHER" id="PTHR12894:SF27">
    <property type="entry name" value="TRANSFORMING GROWTH FACTOR-BETA RECEPTOR-ASSOCIATED PROTEIN 1"/>
    <property type="match status" value="1"/>
</dbReference>
<keyword evidence="3" id="KW-0963">Cytoplasm</keyword>
<sequence>MAALRPLTANSRLRRLPTDLPLGDSRISTVAAHKSNIYIGTTSGSILHLHCFEDAAEYMLILNLRVTEKDAAVTKILPLPDVDLCLVVCNRTLYVYTLPELSPCHVGKIKDVNDVSTLSQVKNPKTKNLLDKAIVFTSTRLRVVQYVSQSVKLLRDIPYNGAVLGISSAAGTSANYSNICLVANGENYDVVDMQQTRRISLFEHNPEKAPGIRPAILPFDAAGGEEYLLPVRTNENMSMAMFINSVGDVTRGTLTWIDVGYPTNGMAVIWPHVLGLFKDGDALKLTSSSLETLEVVDSQNIEEVFEELELGKPGDLRIQRTNEPVLFAHEELSEWLPKVNIDGNGGPYVSLQPAHVVLHNEDSLFYMYEESSLYLKLKAVLDGLEEETDWEKQIEELDDEAGVLRLLYVILLLVTKSDKFTDAAHNFDPRIFLYLFEDLDKDVYDGLVLEKVVWRVLEHFRPVEVGDDFRSSFLKSVYSESDRDRAVFEALRLLIYQRSTVKSTIELVDSETDLWVSEHPSNEKLLGLFDEKGWNLVRLHVLLLQQKSLEEGTSVDNGAEEITALAFKLLEKRVEEEGLVISEDGVATKDDYSVDLVDVLITQLRDKFEDSDSYNKHLLELLKLFPDKGLRFLEANKHGKHKATHKHILEEYSKLHDLDAGFSSLKVEFIEQSFSDSLKEKGEFDTSLARELLVEQLEFLQSQHDSLAEEYVNLDILLSTFKVEHDLSNGHIPTINWIDYLTIHGSRSECKALAAIYTKIYELLLCLLLYGEQLPKVSFKDNDAMNYLSTLFFQTKSDERIVECLRHGDHRTADWFAIHDQPPFPVEPTYVSQIKPSLEARFTTRPEEDIKNSMKQILESYLLYEDSLSRNEGVKHLVAVFGGYFTLPELLHLMPSDLPLAFLYDYLTDVLVKNEVQKIDSDMIKILHRLDSKLTGKVYDDLYASYKGILEEANESGA</sequence>
<dbReference type="EMBL" id="CP076662">
    <property type="protein sequence ID" value="QWU88186.1"/>
    <property type="molecule type" value="Genomic_DNA"/>
</dbReference>
<dbReference type="InterPro" id="IPR001180">
    <property type="entry name" value="CNH_dom"/>
</dbReference>
<feature type="domain" description="CNH" evidence="5">
    <location>
        <begin position="24"/>
        <end position="316"/>
    </location>
</feature>
<keyword evidence="7" id="KW-1185">Reference proteome</keyword>
<dbReference type="PANTHER" id="PTHR12894">
    <property type="entry name" value="CNH DOMAIN CONTAINING"/>
    <property type="match status" value="1"/>
</dbReference>
<evidence type="ECO:0000256" key="3">
    <source>
        <dbReference type="ARBA" id="ARBA00022490"/>
    </source>
</evidence>
<evidence type="ECO:0000256" key="1">
    <source>
        <dbReference type="ARBA" id="ARBA00004496"/>
    </source>
</evidence>
<proteinExistence type="predicted"/>
<protein>
    <recommendedName>
        <fullName evidence="5">CNH domain-containing protein</fullName>
    </recommendedName>
</protein>
<evidence type="ECO:0000256" key="4">
    <source>
        <dbReference type="ARBA" id="ARBA00022927"/>
    </source>
</evidence>
<organism evidence="6 7">
    <name type="scientific">Candidozyma haemuli</name>
    <dbReference type="NCBI Taxonomy" id="45357"/>
    <lineage>
        <taxon>Eukaryota</taxon>
        <taxon>Fungi</taxon>
        <taxon>Dikarya</taxon>
        <taxon>Ascomycota</taxon>
        <taxon>Saccharomycotina</taxon>
        <taxon>Pichiomycetes</taxon>
        <taxon>Metschnikowiaceae</taxon>
        <taxon>Candidozyma</taxon>
    </lineage>
</organism>
<comment type="subcellular location">
    <subcellularLocation>
        <location evidence="1">Cytoplasm</location>
    </subcellularLocation>
</comment>
<keyword evidence="2" id="KW-0813">Transport</keyword>